<keyword evidence="2" id="KW-1185">Reference proteome</keyword>
<sequence>MDKRDQEFDERYLVLAEKCKLVENELRSTRSEVASLKIQIQDQISTNVSESELKTKQLMDESMEKLNQQMTEKCSDVSDGLRKEMEVKAKALVSRESVVHALRKKATVDQLEQLQYQITHIDKKFIDSLTWSGTSAGRWIWNKSSIPKNSRLQIPWNEQLFNNDEYNFSWTKDCTSLTIKNAGVYEICVGLYGGTASLKKPTLVQININGSTVLSASSTSSSVVQHHNPDGNTNSLVRHHGVSGLTFVDFIHIPQDVKISASYTGDDRAQHNGFLSLKKLY</sequence>
<accession>A0AAW2YKT3</accession>
<dbReference type="PANTHER" id="PTHR40131">
    <property type="entry name" value="C1Q DOMAIN-CONTAINING PROTEIN"/>
    <property type="match status" value="1"/>
</dbReference>
<reference evidence="1 2" key="1">
    <citation type="submission" date="2024-03" db="EMBL/GenBank/DDBJ databases">
        <title>The Acrasis kona genome and developmental transcriptomes reveal deep origins of eukaryotic multicellular pathways.</title>
        <authorList>
            <person name="Sheikh S."/>
            <person name="Fu C.-J."/>
            <person name="Brown M.W."/>
            <person name="Baldauf S.L."/>
        </authorList>
    </citation>
    <scope>NUCLEOTIDE SEQUENCE [LARGE SCALE GENOMIC DNA]</scope>
    <source>
        <strain evidence="1 2">ATCC MYA-3509</strain>
    </source>
</reference>
<protein>
    <submittedName>
        <fullName evidence="1">Uncharacterized protein</fullName>
    </submittedName>
</protein>
<dbReference type="EMBL" id="JAOPGA020000230">
    <property type="protein sequence ID" value="KAL0477739.1"/>
    <property type="molecule type" value="Genomic_DNA"/>
</dbReference>
<dbReference type="PANTHER" id="PTHR40131:SF1">
    <property type="entry name" value="C1Q DOMAIN-CONTAINING PROTEIN"/>
    <property type="match status" value="1"/>
</dbReference>
<evidence type="ECO:0000313" key="1">
    <source>
        <dbReference type="EMBL" id="KAL0477739.1"/>
    </source>
</evidence>
<gene>
    <name evidence="1" type="ORF">AKO1_013400</name>
</gene>
<name>A0AAW2YKT3_9EUKA</name>
<proteinExistence type="predicted"/>
<comment type="caution">
    <text evidence="1">The sequence shown here is derived from an EMBL/GenBank/DDBJ whole genome shotgun (WGS) entry which is preliminary data.</text>
</comment>
<dbReference type="AlphaFoldDB" id="A0AAW2YKT3"/>
<dbReference type="Proteomes" id="UP001431209">
    <property type="component" value="Unassembled WGS sequence"/>
</dbReference>
<organism evidence="1 2">
    <name type="scientific">Acrasis kona</name>
    <dbReference type="NCBI Taxonomy" id="1008807"/>
    <lineage>
        <taxon>Eukaryota</taxon>
        <taxon>Discoba</taxon>
        <taxon>Heterolobosea</taxon>
        <taxon>Tetramitia</taxon>
        <taxon>Eutetramitia</taxon>
        <taxon>Acrasidae</taxon>
        <taxon>Acrasis</taxon>
    </lineage>
</organism>
<evidence type="ECO:0000313" key="2">
    <source>
        <dbReference type="Proteomes" id="UP001431209"/>
    </source>
</evidence>